<organism evidence="9 10">
    <name type="scientific">Priestia megaterium</name>
    <name type="common">Bacillus megaterium</name>
    <dbReference type="NCBI Taxonomy" id="1404"/>
    <lineage>
        <taxon>Bacteria</taxon>
        <taxon>Bacillati</taxon>
        <taxon>Bacillota</taxon>
        <taxon>Bacilli</taxon>
        <taxon>Bacillales</taxon>
        <taxon>Bacillaceae</taxon>
        <taxon>Priestia</taxon>
    </lineage>
</organism>
<evidence type="ECO:0000256" key="5">
    <source>
        <dbReference type="ARBA" id="ARBA00022989"/>
    </source>
</evidence>
<feature type="transmembrane region" description="Helical" evidence="7">
    <location>
        <begin position="40"/>
        <end position="57"/>
    </location>
</feature>
<dbReference type="InterPro" id="IPR000620">
    <property type="entry name" value="EamA_dom"/>
</dbReference>
<protein>
    <submittedName>
        <fullName evidence="9">EamA family transporter</fullName>
    </submittedName>
</protein>
<comment type="similarity">
    <text evidence="2">Belongs to the EamA transporter family.</text>
</comment>
<evidence type="ECO:0000256" key="2">
    <source>
        <dbReference type="ARBA" id="ARBA00007362"/>
    </source>
</evidence>
<dbReference type="PROSITE" id="PS51257">
    <property type="entry name" value="PROKAR_LIPOPROTEIN"/>
    <property type="match status" value="1"/>
</dbReference>
<feature type="transmembrane region" description="Helical" evidence="7">
    <location>
        <begin position="92"/>
        <end position="111"/>
    </location>
</feature>
<feature type="transmembrane region" description="Helical" evidence="7">
    <location>
        <begin position="267"/>
        <end position="285"/>
    </location>
</feature>
<feature type="transmembrane region" description="Helical" evidence="7">
    <location>
        <begin position="7"/>
        <end position="28"/>
    </location>
</feature>
<evidence type="ECO:0000256" key="4">
    <source>
        <dbReference type="ARBA" id="ARBA00022692"/>
    </source>
</evidence>
<feature type="domain" description="EamA" evidence="8">
    <location>
        <begin position="7"/>
        <end position="136"/>
    </location>
</feature>
<evidence type="ECO:0000256" key="7">
    <source>
        <dbReference type="SAM" id="Phobius"/>
    </source>
</evidence>
<dbReference type="SUPFAM" id="SSF103481">
    <property type="entry name" value="Multidrug resistance efflux transporter EmrE"/>
    <property type="match status" value="2"/>
</dbReference>
<keyword evidence="4 7" id="KW-0812">Transmembrane</keyword>
<comment type="subcellular location">
    <subcellularLocation>
        <location evidence="1">Cell membrane</location>
        <topology evidence="1">Multi-pass membrane protein</topology>
    </subcellularLocation>
</comment>
<dbReference type="Proteomes" id="UP000501868">
    <property type="component" value="Chromosome"/>
</dbReference>
<keyword evidence="5 7" id="KW-1133">Transmembrane helix</keyword>
<dbReference type="InterPro" id="IPR037185">
    <property type="entry name" value="EmrE-like"/>
</dbReference>
<evidence type="ECO:0000313" key="9">
    <source>
        <dbReference type="EMBL" id="QIZ06571.1"/>
    </source>
</evidence>
<dbReference type="EMBL" id="CP051128">
    <property type="protein sequence ID" value="QIZ06571.1"/>
    <property type="molecule type" value="Genomic_DNA"/>
</dbReference>
<feature type="transmembrane region" description="Helical" evidence="7">
    <location>
        <begin position="69"/>
        <end position="86"/>
    </location>
</feature>
<evidence type="ECO:0000256" key="6">
    <source>
        <dbReference type="ARBA" id="ARBA00023136"/>
    </source>
</evidence>
<feature type="transmembrane region" description="Helical" evidence="7">
    <location>
        <begin position="241"/>
        <end position="261"/>
    </location>
</feature>
<name>A0A6H1NZT6_PRIMG</name>
<keyword evidence="6 7" id="KW-0472">Membrane</keyword>
<feature type="transmembrane region" description="Helical" evidence="7">
    <location>
        <begin position="182"/>
        <end position="199"/>
    </location>
</feature>
<proteinExistence type="inferred from homology"/>
<dbReference type="Pfam" id="PF00892">
    <property type="entry name" value="EamA"/>
    <property type="match status" value="2"/>
</dbReference>
<accession>A0A6H1NZT6</accession>
<keyword evidence="3" id="KW-1003">Cell membrane</keyword>
<dbReference type="PANTHER" id="PTHR42920">
    <property type="entry name" value="OS03G0707200 PROTEIN-RELATED"/>
    <property type="match status" value="1"/>
</dbReference>
<dbReference type="AlphaFoldDB" id="A0A6H1NZT6"/>
<reference evidence="9 10" key="2">
    <citation type="submission" date="2020-04" db="EMBL/GenBank/DDBJ databases">
        <authorList>
            <person name="Fomenkov A."/>
            <person name="Anton B.P."/>
            <person name="Roberts R.J."/>
        </authorList>
    </citation>
    <scope>NUCLEOTIDE SEQUENCE [LARGE SCALE GENOMIC DNA]</scope>
    <source>
        <strain evidence="9 10">S2</strain>
    </source>
</reference>
<dbReference type="InterPro" id="IPR051258">
    <property type="entry name" value="Diverse_Substrate_Transporter"/>
</dbReference>
<dbReference type="GO" id="GO:0005886">
    <property type="term" value="C:plasma membrane"/>
    <property type="evidence" value="ECO:0007669"/>
    <property type="project" value="UniProtKB-SubCell"/>
</dbReference>
<feature type="transmembrane region" description="Helical" evidence="7">
    <location>
        <begin position="123"/>
        <end position="141"/>
    </location>
</feature>
<sequence>MKTWQYALIVFLGGCSYGVLSTFVKLAYSAGFTVTQVTGSQYLLGTLLIWGVALFSKKKKLSLPQIGKLLLSGIPVGLTGVFYYQSLQTLDASLAIIFLFQFVWIGSLIEWMVYKKIPSTGKMVSIGILIIGSILAAGIITEGGVQISWQGTVWGLLSALTYTALIFLSGSVEKDTPPVQKSALLSTGGLITVFLFFTPTDLFHLPVLMGVAPYGLFLGLFGVALPPLLFSIGMKHIGPGLGTILTASELPVAVILSSLVLAENVSLSQWLGVILILGGIVAGNVKLPKTNVDSVSLESESLT</sequence>
<feature type="domain" description="EamA" evidence="8">
    <location>
        <begin position="151"/>
        <end position="281"/>
    </location>
</feature>
<evidence type="ECO:0000313" key="10">
    <source>
        <dbReference type="Proteomes" id="UP000501868"/>
    </source>
</evidence>
<feature type="transmembrane region" description="Helical" evidence="7">
    <location>
        <begin position="147"/>
        <end position="170"/>
    </location>
</feature>
<evidence type="ECO:0000259" key="8">
    <source>
        <dbReference type="Pfam" id="PF00892"/>
    </source>
</evidence>
<evidence type="ECO:0000256" key="3">
    <source>
        <dbReference type="ARBA" id="ARBA00022475"/>
    </source>
</evidence>
<reference evidence="9 10" key="1">
    <citation type="submission" date="2020-04" db="EMBL/GenBank/DDBJ databases">
        <title>Genome-Wide Identification of 5-Methylcytosine Sites in Bacterial Genomes By High-Throughput Sequencing of MspJI Restriction Fragments.</title>
        <authorList>
            <person name="Wu V."/>
        </authorList>
    </citation>
    <scope>NUCLEOTIDE SEQUENCE [LARGE SCALE GENOMIC DNA]</scope>
    <source>
        <strain evidence="9 10">S2</strain>
    </source>
</reference>
<evidence type="ECO:0000256" key="1">
    <source>
        <dbReference type="ARBA" id="ARBA00004651"/>
    </source>
</evidence>
<gene>
    <name evidence="9" type="ORF">HFZ78_07515</name>
</gene>
<feature type="transmembrane region" description="Helical" evidence="7">
    <location>
        <begin position="211"/>
        <end position="229"/>
    </location>
</feature>
<dbReference type="PANTHER" id="PTHR42920:SF5">
    <property type="entry name" value="EAMA DOMAIN-CONTAINING PROTEIN"/>
    <property type="match status" value="1"/>
</dbReference>